<name>A0A8K0JAF4_9HYPO</name>
<dbReference type="Pfam" id="PF13921">
    <property type="entry name" value="Myb_DNA-bind_6"/>
    <property type="match status" value="1"/>
</dbReference>
<evidence type="ECO:0000259" key="2">
    <source>
        <dbReference type="PROSITE" id="PS50090"/>
    </source>
</evidence>
<organism evidence="3 4">
    <name type="scientific">Claviceps africana</name>
    <dbReference type="NCBI Taxonomy" id="83212"/>
    <lineage>
        <taxon>Eukaryota</taxon>
        <taxon>Fungi</taxon>
        <taxon>Dikarya</taxon>
        <taxon>Ascomycota</taxon>
        <taxon>Pezizomycotina</taxon>
        <taxon>Sordariomycetes</taxon>
        <taxon>Hypocreomycetidae</taxon>
        <taxon>Hypocreales</taxon>
        <taxon>Clavicipitaceae</taxon>
        <taxon>Claviceps</taxon>
    </lineage>
</organism>
<comment type="caution">
    <text evidence="3">The sequence shown here is derived from an EMBL/GenBank/DDBJ whole genome shotgun (WGS) entry which is preliminary data.</text>
</comment>
<evidence type="ECO:0000313" key="3">
    <source>
        <dbReference type="EMBL" id="KAG5923195.1"/>
    </source>
</evidence>
<feature type="domain" description="Myb-like" evidence="2">
    <location>
        <begin position="71"/>
        <end position="121"/>
    </location>
</feature>
<dbReference type="CDD" id="cd00167">
    <property type="entry name" value="SANT"/>
    <property type="match status" value="1"/>
</dbReference>
<dbReference type="PROSITE" id="PS50090">
    <property type="entry name" value="MYB_LIKE"/>
    <property type="match status" value="1"/>
</dbReference>
<protein>
    <recommendedName>
        <fullName evidence="2">Myb-like domain-containing protein</fullName>
    </recommendedName>
</protein>
<feature type="compositionally biased region" description="Acidic residues" evidence="1">
    <location>
        <begin position="267"/>
        <end position="282"/>
    </location>
</feature>
<feature type="compositionally biased region" description="Polar residues" evidence="1">
    <location>
        <begin position="227"/>
        <end position="238"/>
    </location>
</feature>
<dbReference type="InterPro" id="IPR009057">
    <property type="entry name" value="Homeodomain-like_sf"/>
</dbReference>
<dbReference type="PANTHER" id="PTHR23246:SF13">
    <property type="entry name" value="GH12359P"/>
    <property type="match status" value="1"/>
</dbReference>
<proteinExistence type="predicted"/>
<feature type="region of interest" description="Disordered" evidence="1">
    <location>
        <begin position="262"/>
        <end position="282"/>
    </location>
</feature>
<keyword evidence="4" id="KW-1185">Reference proteome</keyword>
<dbReference type="OrthoDB" id="4151352at2759"/>
<feature type="region of interest" description="Disordered" evidence="1">
    <location>
        <begin position="1"/>
        <end position="53"/>
    </location>
</feature>
<feature type="region of interest" description="Disordered" evidence="1">
    <location>
        <begin position="220"/>
        <end position="242"/>
    </location>
</feature>
<feature type="compositionally biased region" description="Polar residues" evidence="1">
    <location>
        <begin position="18"/>
        <end position="30"/>
    </location>
</feature>
<dbReference type="InterPro" id="IPR001005">
    <property type="entry name" value="SANT/Myb"/>
</dbReference>
<dbReference type="PANTHER" id="PTHR23246">
    <property type="entry name" value="NEW-GLUE PROTEIN"/>
    <property type="match status" value="1"/>
</dbReference>
<feature type="compositionally biased region" description="Pro residues" evidence="1">
    <location>
        <begin position="34"/>
        <end position="46"/>
    </location>
</feature>
<dbReference type="Gene3D" id="1.10.10.60">
    <property type="entry name" value="Homeodomain-like"/>
    <property type="match status" value="1"/>
</dbReference>
<sequence length="282" mass="31501">MPRRRRTTDQSHHDYANTLPSAVATSSEQAQYGPVPPGYYPPPPDPDSTSMPVSTALQTSYDAHGGDAPTQLRASSGAWTPQDDNQLLAARMQGLHWNQIKKIYFNGKSANACRKRHERLVERLDAEEWDTRKLQLMAREYMRTRKEMWSGIAAVTGEKWYIVEEQCFANGLKNLLVLSRTISRRECYESRNQQLMYDDDGGRSTAAALAAVDELDEYCSSDGGDSVGTSHSLASEPTPSEVEHRQVLRGHATLALTHLRSVAGNSYDDDDDDDDYDDDRGA</sequence>
<dbReference type="Proteomes" id="UP000811619">
    <property type="component" value="Unassembled WGS sequence"/>
</dbReference>
<gene>
    <name evidence="3" type="ORF">E4U42_005025</name>
</gene>
<evidence type="ECO:0000313" key="4">
    <source>
        <dbReference type="Proteomes" id="UP000811619"/>
    </source>
</evidence>
<dbReference type="EMBL" id="SRPY01000461">
    <property type="protein sequence ID" value="KAG5923195.1"/>
    <property type="molecule type" value="Genomic_DNA"/>
</dbReference>
<accession>A0A8K0JAF4</accession>
<dbReference type="InterPro" id="IPR053095">
    <property type="entry name" value="Actin-binding/GATA_Znf"/>
</dbReference>
<feature type="region of interest" description="Disordered" evidence="1">
    <location>
        <begin position="60"/>
        <end position="79"/>
    </location>
</feature>
<dbReference type="AlphaFoldDB" id="A0A8K0JAF4"/>
<reference evidence="3" key="1">
    <citation type="journal article" date="2020" name="bioRxiv">
        <title>Whole genome comparisons of ergot fungi reveals the divergence and evolution of species within the genus Claviceps are the result of varying mechanisms driving genome evolution and host range expansion.</title>
        <authorList>
            <person name="Wyka S.A."/>
            <person name="Mondo S.J."/>
            <person name="Liu M."/>
            <person name="Dettman J."/>
            <person name="Nalam V."/>
            <person name="Broders K.D."/>
        </authorList>
    </citation>
    <scope>NUCLEOTIDE SEQUENCE</scope>
    <source>
        <strain evidence="3">CCC 489</strain>
    </source>
</reference>
<evidence type="ECO:0000256" key="1">
    <source>
        <dbReference type="SAM" id="MobiDB-lite"/>
    </source>
</evidence>
<dbReference type="SUPFAM" id="SSF46689">
    <property type="entry name" value="Homeodomain-like"/>
    <property type="match status" value="1"/>
</dbReference>